<dbReference type="AlphaFoldDB" id="A0A0B6ETB0"/>
<evidence type="ECO:0000313" key="1">
    <source>
        <dbReference type="EMBL" id="AJI79742.1"/>
    </source>
</evidence>
<dbReference type="KEGG" id="csx:CSING_11230"/>
<accession>A0A0B6ETB0</accession>
<gene>
    <name evidence="1" type="ORF">CSING_11230</name>
</gene>
<dbReference type="HOGENOM" id="CLU_2823835_0_0_11"/>
<organism evidence="1 2">
    <name type="scientific">Corynebacterium singulare</name>
    <dbReference type="NCBI Taxonomy" id="161899"/>
    <lineage>
        <taxon>Bacteria</taxon>
        <taxon>Bacillati</taxon>
        <taxon>Actinomycetota</taxon>
        <taxon>Actinomycetes</taxon>
        <taxon>Mycobacteriales</taxon>
        <taxon>Corynebacteriaceae</taxon>
        <taxon>Corynebacterium</taxon>
    </lineage>
</organism>
<sequence>MSLNNMILRLPAVELTHVQMGMRVSTLIGRSPARIVHFGDRMRNHQFDFLGGTSSYSNFETPRAFV</sequence>
<protein>
    <submittedName>
        <fullName evidence="1">Uncharacterized protein</fullName>
    </submittedName>
</protein>
<dbReference type="EMBL" id="CP010827">
    <property type="protein sequence ID" value="AJI79742.1"/>
    <property type="molecule type" value="Genomic_DNA"/>
</dbReference>
<dbReference type="Proteomes" id="UP000031890">
    <property type="component" value="Chromosome"/>
</dbReference>
<proteinExistence type="predicted"/>
<name>A0A0B6ETB0_9CORY</name>
<evidence type="ECO:0000313" key="2">
    <source>
        <dbReference type="Proteomes" id="UP000031890"/>
    </source>
</evidence>
<reference evidence="1 2" key="1">
    <citation type="journal article" date="2015" name="Genome Announc.">
        <title>Complete Genome Sequence and Annotation of Corynebacterium singulare DSM 44357, Isolated from a Human Semen Specimen.</title>
        <authorList>
            <person name="Merten M."/>
            <person name="Brinkrolf K."/>
            <person name="Albersmeier A."/>
            <person name="Kutter Y."/>
            <person name="Ruckert C."/>
            <person name="Tauch A."/>
        </authorList>
    </citation>
    <scope>NUCLEOTIDE SEQUENCE [LARGE SCALE GENOMIC DNA]</scope>
    <source>
        <strain evidence="1">IBS B52218</strain>
    </source>
</reference>